<dbReference type="Pfam" id="PF06224">
    <property type="entry name" value="AlkZ-like"/>
    <property type="match status" value="1"/>
</dbReference>
<dbReference type="AlphaFoldDB" id="A0A923KJE9"/>
<dbReference type="RefSeq" id="WP_186914088.1">
    <property type="nucleotide sequence ID" value="NZ_JACOFV010000023.1"/>
</dbReference>
<keyword evidence="2" id="KW-1185">Reference proteome</keyword>
<dbReference type="EMBL" id="JACOFV010000023">
    <property type="protein sequence ID" value="MBC3864147.1"/>
    <property type="molecule type" value="Genomic_DNA"/>
</dbReference>
<dbReference type="InterPro" id="IPR009351">
    <property type="entry name" value="AlkZ-like"/>
</dbReference>
<evidence type="ECO:0000313" key="2">
    <source>
        <dbReference type="Proteomes" id="UP000634011"/>
    </source>
</evidence>
<dbReference type="PANTHER" id="PTHR30528:SF0">
    <property type="entry name" value="CYTOPLASMIC PROTEIN"/>
    <property type="match status" value="1"/>
</dbReference>
<organism evidence="1 2">
    <name type="scientific">Undibacterium jejuense</name>
    <dbReference type="NCBI Taxonomy" id="1344949"/>
    <lineage>
        <taxon>Bacteria</taxon>
        <taxon>Pseudomonadati</taxon>
        <taxon>Pseudomonadota</taxon>
        <taxon>Betaproteobacteria</taxon>
        <taxon>Burkholderiales</taxon>
        <taxon>Oxalobacteraceae</taxon>
        <taxon>Undibacterium</taxon>
    </lineage>
</organism>
<gene>
    <name evidence="1" type="ORF">H8K32_18755</name>
</gene>
<name>A0A923KJE9_9BURK</name>
<reference evidence="1" key="1">
    <citation type="submission" date="2020-08" db="EMBL/GenBank/DDBJ databases">
        <title>Novel species isolated from subtropical streams in China.</title>
        <authorList>
            <person name="Lu H."/>
        </authorList>
    </citation>
    <scope>NUCLEOTIDE SEQUENCE</scope>
    <source>
        <strain evidence="1">KACC 12607</strain>
    </source>
</reference>
<proteinExistence type="predicted"/>
<sequence>MKQADYHLSLPAARALHLHAQQLLNSPQKTTNKQDVLRCIRDMHALQIDTINVVARSPYLVLWSRLGNYQSEWLDELLSEGKLFEYWSHEACFLPIEDFGHYRRQMLNPENLGWKFNHQWLTSHADEIQKLHQHIAKHGAVRSIDFERPESEANKPKGWWGWKPEKRSLEVLFTSGKLMVARRHHFQRFYDLTERVHASWNDELHLPEPQESERHKVLNAVKALGIAKASWVADYFRMKKISIDCHPETLAQKGELIKAQIAGWDQTIYVHPDHLAELELAADNKLKTSNVRLLSPFDPVVWDRKRASELFDFEYRLECYTPAEKRQYGYFCLPILRHGKLIGRIDAKAHRQTKIMEIKSLHLEPETRVSTALLQDLANVFNKFGKWHQCERISITTAPTAAIKKQLIALFS</sequence>
<comment type="caution">
    <text evidence="1">The sequence shown here is derived from an EMBL/GenBank/DDBJ whole genome shotgun (WGS) entry which is preliminary data.</text>
</comment>
<protein>
    <submittedName>
        <fullName evidence="1">YcaQ family DNA glycosylase</fullName>
    </submittedName>
</protein>
<evidence type="ECO:0000313" key="1">
    <source>
        <dbReference type="EMBL" id="MBC3864147.1"/>
    </source>
</evidence>
<dbReference type="Proteomes" id="UP000634011">
    <property type="component" value="Unassembled WGS sequence"/>
</dbReference>
<dbReference type="PANTHER" id="PTHR30528">
    <property type="entry name" value="CYTOPLASMIC PROTEIN"/>
    <property type="match status" value="1"/>
</dbReference>
<accession>A0A923KJE9</accession>